<dbReference type="PANTHER" id="PTHR43065">
    <property type="entry name" value="SENSOR HISTIDINE KINASE"/>
    <property type="match status" value="1"/>
</dbReference>
<dbReference type="CDD" id="cd00082">
    <property type="entry name" value="HisKA"/>
    <property type="match status" value="1"/>
</dbReference>
<dbReference type="InterPro" id="IPR036097">
    <property type="entry name" value="HisK_dim/P_sf"/>
</dbReference>
<keyword evidence="5" id="KW-0547">Nucleotide-binding</keyword>
<evidence type="ECO:0000313" key="12">
    <source>
        <dbReference type="EMBL" id="SEE95713.1"/>
    </source>
</evidence>
<dbReference type="EC" id="2.7.13.3" evidence="2"/>
<evidence type="ECO:0000259" key="11">
    <source>
        <dbReference type="PROSITE" id="PS50112"/>
    </source>
</evidence>
<keyword evidence="8" id="KW-0902">Two-component regulatory system</keyword>
<dbReference type="AlphaFoldDB" id="A0A1H5N2E4"/>
<evidence type="ECO:0000313" key="13">
    <source>
        <dbReference type="Proteomes" id="UP000199448"/>
    </source>
</evidence>
<dbReference type="EMBL" id="FNUG01000003">
    <property type="protein sequence ID" value="SEE95713.1"/>
    <property type="molecule type" value="Genomic_DNA"/>
</dbReference>
<dbReference type="SUPFAM" id="SSF55874">
    <property type="entry name" value="ATPase domain of HSP90 chaperone/DNA topoisomerase II/histidine kinase"/>
    <property type="match status" value="1"/>
</dbReference>
<dbReference type="CDD" id="cd00075">
    <property type="entry name" value="HATPase"/>
    <property type="match status" value="1"/>
</dbReference>
<dbReference type="RefSeq" id="WP_093113214.1">
    <property type="nucleotide sequence ID" value="NZ_FNGG01000003.1"/>
</dbReference>
<dbReference type="InterPro" id="IPR003661">
    <property type="entry name" value="HisK_dim/P_dom"/>
</dbReference>
<dbReference type="PRINTS" id="PR00344">
    <property type="entry name" value="BCTRLSENSOR"/>
</dbReference>
<dbReference type="PANTHER" id="PTHR43065:SF10">
    <property type="entry name" value="PEROXIDE STRESS-ACTIVATED HISTIDINE KINASE MAK3"/>
    <property type="match status" value="1"/>
</dbReference>
<dbReference type="InterPro" id="IPR036890">
    <property type="entry name" value="HATPase_C_sf"/>
</dbReference>
<dbReference type="SMART" id="SM00388">
    <property type="entry name" value="HisKA"/>
    <property type="match status" value="1"/>
</dbReference>
<dbReference type="GO" id="GO:0005524">
    <property type="term" value="F:ATP binding"/>
    <property type="evidence" value="ECO:0007669"/>
    <property type="project" value="UniProtKB-KW"/>
</dbReference>
<dbReference type="Gene3D" id="1.10.287.130">
    <property type="match status" value="1"/>
</dbReference>
<organism evidence="12 13">
    <name type="scientific">Salinimicrobium catena</name>
    <dbReference type="NCBI Taxonomy" id="390640"/>
    <lineage>
        <taxon>Bacteria</taxon>
        <taxon>Pseudomonadati</taxon>
        <taxon>Bacteroidota</taxon>
        <taxon>Flavobacteriia</taxon>
        <taxon>Flavobacteriales</taxon>
        <taxon>Flavobacteriaceae</taxon>
        <taxon>Salinimicrobium</taxon>
    </lineage>
</organism>
<dbReference type="Proteomes" id="UP000199448">
    <property type="component" value="Unassembled WGS sequence"/>
</dbReference>
<feature type="coiled-coil region" evidence="9">
    <location>
        <begin position="250"/>
        <end position="277"/>
    </location>
</feature>
<dbReference type="Gene3D" id="3.30.565.10">
    <property type="entry name" value="Histidine kinase-like ATPase, C-terminal domain"/>
    <property type="match status" value="1"/>
</dbReference>
<dbReference type="SMART" id="SM00387">
    <property type="entry name" value="HATPase_c"/>
    <property type="match status" value="1"/>
</dbReference>
<dbReference type="Pfam" id="PF02518">
    <property type="entry name" value="HATPase_c"/>
    <property type="match status" value="1"/>
</dbReference>
<protein>
    <recommendedName>
        <fullName evidence="2">histidine kinase</fullName>
        <ecNumber evidence="2">2.7.13.3</ecNumber>
    </recommendedName>
</protein>
<dbReference type="STRING" id="390640.SAMN04488034_103281"/>
<feature type="domain" description="Histidine kinase" evidence="10">
    <location>
        <begin position="545"/>
        <end position="754"/>
    </location>
</feature>
<dbReference type="InterPro" id="IPR035965">
    <property type="entry name" value="PAS-like_dom_sf"/>
</dbReference>
<evidence type="ECO:0000256" key="6">
    <source>
        <dbReference type="ARBA" id="ARBA00022777"/>
    </source>
</evidence>
<accession>A0A1H5N2E4</accession>
<evidence type="ECO:0000256" key="1">
    <source>
        <dbReference type="ARBA" id="ARBA00000085"/>
    </source>
</evidence>
<dbReference type="OrthoDB" id="5401121at2"/>
<dbReference type="InterPro" id="IPR005467">
    <property type="entry name" value="His_kinase_dom"/>
</dbReference>
<evidence type="ECO:0000256" key="4">
    <source>
        <dbReference type="ARBA" id="ARBA00022679"/>
    </source>
</evidence>
<evidence type="ECO:0000256" key="5">
    <source>
        <dbReference type="ARBA" id="ARBA00022741"/>
    </source>
</evidence>
<evidence type="ECO:0000256" key="7">
    <source>
        <dbReference type="ARBA" id="ARBA00022840"/>
    </source>
</evidence>
<evidence type="ECO:0000256" key="9">
    <source>
        <dbReference type="SAM" id="Coils"/>
    </source>
</evidence>
<dbReference type="InterPro" id="IPR004358">
    <property type="entry name" value="Sig_transdc_His_kin-like_C"/>
</dbReference>
<sequence length="756" mass="87470">MSQKTASELNILPTQQLILLVDPDNAHVKFLNDVGEQYCGMDLSALQKKELCFYKEFVHPEDYNGYLKHLKQINSEGDTIYPLRLKGKNDKWETFIFKDRLYQPQTEKKQQVLSLASPAGDNSIEESQNPGYNSLQTEYEHLINSLHDGFAIVEMIYGKDGIPLDYFYLKTNPAFQKHVDFKNVTGKTVRELVKQPNEKWLNAFAKVAETGEPVRFKEYNANLGDTWLDLYAFKVGEKDSRRIGILFRNITGEKKQEEELQNRLERHHKDLQESRDLLQSVFDTTNLAIAVLRAIYDEEGRIKDFIFLRTNKVLQEMYLQEEIIGRTYLETTKHGVEMGTFDAYKQVMTTGEPLDDEVYFDKEGYNHWFRLTARAQNDLLIATIEDISQRKAEAKELEETMRFKQELVRATPEVIMIINLNSYTIRYMNKDLAPEAGLIKDNVVGRELQQVLPYIHPRDREKIMQFHRNLLKSSAEDIIEEEIRLKLKGSAWEWFNLRGKIFKRRDAAWVDEYVLLIRNIHEQKYTQKALLKAEKLSIQGEIARTFAHELRNPLASIGMVGEVLSRKLKDSVGENYSNYFKILKRSTKTLNDLVNNLLNASNYSPAVLKEEDLAIMMDNTIHKAADRIYLSGIKVEKNYKGKFPVLADKEKLEIALLNLIVNASEATTPEEGRIEIEIKKHKTDFMLRISDNGQGMTQDQIDHIFEAFYSNKETGMGIGMSSVKSILEEHDAPIKVSSRLNEGTTFIIYFPNAEVH</sequence>
<evidence type="ECO:0000256" key="2">
    <source>
        <dbReference type="ARBA" id="ARBA00012438"/>
    </source>
</evidence>
<dbReference type="InterPro" id="IPR003594">
    <property type="entry name" value="HATPase_dom"/>
</dbReference>
<feature type="domain" description="PAS" evidence="11">
    <location>
        <begin position="400"/>
        <end position="474"/>
    </location>
</feature>
<dbReference type="Pfam" id="PF00512">
    <property type="entry name" value="HisKA"/>
    <property type="match status" value="1"/>
</dbReference>
<dbReference type="SMART" id="SM00091">
    <property type="entry name" value="PAS"/>
    <property type="match status" value="2"/>
</dbReference>
<keyword evidence="7" id="KW-0067">ATP-binding</keyword>
<evidence type="ECO:0000256" key="8">
    <source>
        <dbReference type="ARBA" id="ARBA00023012"/>
    </source>
</evidence>
<dbReference type="SUPFAM" id="SSF47384">
    <property type="entry name" value="Homodimeric domain of signal transducing histidine kinase"/>
    <property type="match status" value="1"/>
</dbReference>
<keyword evidence="6 12" id="KW-0418">Kinase</keyword>
<proteinExistence type="predicted"/>
<dbReference type="SUPFAM" id="SSF55785">
    <property type="entry name" value="PYP-like sensor domain (PAS domain)"/>
    <property type="match status" value="2"/>
</dbReference>
<keyword evidence="13" id="KW-1185">Reference proteome</keyword>
<dbReference type="PROSITE" id="PS50112">
    <property type="entry name" value="PAS"/>
    <property type="match status" value="1"/>
</dbReference>
<evidence type="ECO:0000259" key="10">
    <source>
        <dbReference type="PROSITE" id="PS50109"/>
    </source>
</evidence>
<gene>
    <name evidence="12" type="ORF">SAMN04488034_103281</name>
</gene>
<name>A0A1H5N2E4_9FLAO</name>
<comment type="catalytic activity">
    <reaction evidence="1">
        <text>ATP + protein L-histidine = ADP + protein N-phospho-L-histidine.</text>
        <dbReference type="EC" id="2.7.13.3"/>
    </reaction>
</comment>
<dbReference type="PROSITE" id="PS50109">
    <property type="entry name" value="HIS_KIN"/>
    <property type="match status" value="1"/>
</dbReference>
<reference evidence="12 13" key="1">
    <citation type="submission" date="2016-10" db="EMBL/GenBank/DDBJ databases">
        <authorList>
            <person name="de Groot N.N."/>
        </authorList>
    </citation>
    <scope>NUCLEOTIDE SEQUENCE [LARGE SCALE GENOMIC DNA]</scope>
    <source>
        <strain evidence="12 13">DSM 23553</strain>
    </source>
</reference>
<dbReference type="GO" id="GO:0000155">
    <property type="term" value="F:phosphorelay sensor kinase activity"/>
    <property type="evidence" value="ECO:0007669"/>
    <property type="project" value="InterPro"/>
</dbReference>
<dbReference type="CDD" id="cd00130">
    <property type="entry name" value="PAS"/>
    <property type="match status" value="2"/>
</dbReference>
<dbReference type="Gene3D" id="3.30.450.20">
    <property type="entry name" value="PAS domain"/>
    <property type="match status" value="4"/>
</dbReference>
<keyword evidence="3" id="KW-0597">Phosphoprotein</keyword>
<keyword evidence="9" id="KW-0175">Coiled coil</keyword>
<evidence type="ECO:0000256" key="3">
    <source>
        <dbReference type="ARBA" id="ARBA00022553"/>
    </source>
</evidence>
<keyword evidence="4" id="KW-0808">Transferase</keyword>
<dbReference type="InterPro" id="IPR000014">
    <property type="entry name" value="PAS"/>
</dbReference>